<dbReference type="Proteomes" id="UP001589535">
    <property type="component" value="Unassembled WGS sequence"/>
</dbReference>
<dbReference type="EMBL" id="JBHMBK010000020">
    <property type="protein sequence ID" value="MFB9687583.1"/>
    <property type="molecule type" value="Genomic_DNA"/>
</dbReference>
<comment type="caution">
    <text evidence="2">The sequence shown here is derived from an EMBL/GenBank/DDBJ whole genome shotgun (WGS) entry which is preliminary data.</text>
</comment>
<accession>A0ABV5U852</accession>
<evidence type="ECO:0000313" key="3">
    <source>
        <dbReference type="Proteomes" id="UP001589535"/>
    </source>
</evidence>
<organism evidence="2 3">
    <name type="scientific">Amycolatopsis plumensis</name>
    <dbReference type="NCBI Taxonomy" id="236508"/>
    <lineage>
        <taxon>Bacteria</taxon>
        <taxon>Bacillati</taxon>
        <taxon>Actinomycetota</taxon>
        <taxon>Actinomycetes</taxon>
        <taxon>Pseudonocardiales</taxon>
        <taxon>Pseudonocardiaceae</taxon>
        <taxon>Amycolatopsis</taxon>
    </lineage>
</organism>
<reference evidence="2 3" key="1">
    <citation type="submission" date="2024-09" db="EMBL/GenBank/DDBJ databases">
        <authorList>
            <person name="Sun Q."/>
            <person name="Mori K."/>
        </authorList>
    </citation>
    <scope>NUCLEOTIDE SEQUENCE [LARGE SCALE GENOMIC DNA]</scope>
    <source>
        <strain evidence="2 3">JCM 13852</strain>
    </source>
</reference>
<dbReference type="RefSeq" id="WP_191307723.1">
    <property type="nucleotide sequence ID" value="NZ_JBHMBK010000020.1"/>
</dbReference>
<proteinExistence type="predicted"/>
<sequence length="54" mass="5987">MTVHARRYGRWCREHFDAIAAEGVPAPRGGEPADQALPQPEPEPVQPVADQPQR</sequence>
<keyword evidence="3" id="KW-1185">Reference proteome</keyword>
<evidence type="ECO:0000256" key="1">
    <source>
        <dbReference type="SAM" id="MobiDB-lite"/>
    </source>
</evidence>
<feature type="region of interest" description="Disordered" evidence="1">
    <location>
        <begin position="22"/>
        <end position="54"/>
    </location>
</feature>
<evidence type="ECO:0000313" key="2">
    <source>
        <dbReference type="EMBL" id="MFB9687583.1"/>
    </source>
</evidence>
<protein>
    <submittedName>
        <fullName evidence="2">Uncharacterized protein</fullName>
    </submittedName>
</protein>
<gene>
    <name evidence="2" type="ORF">ACFFTO_25680</name>
</gene>
<name>A0ABV5U852_9PSEU</name>